<feature type="compositionally biased region" description="Basic and acidic residues" evidence="1">
    <location>
        <begin position="112"/>
        <end position="128"/>
    </location>
</feature>
<dbReference type="STRING" id="145388.A0A0D2JY86"/>
<feature type="region of interest" description="Disordered" evidence="1">
    <location>
        <begin position="341"/>
        <end position="409"/>
    </location>
</feature>
<feature type="region of interest" description="Disordered" evidence="1">
    <location>
        <begin position="98"/>
        <end position="148"/>
    </location>
</feature>
<dbReference type="GeneID" id="25737283"/>
<evidence type="ECO:0000256" key="1">
    <source>
        <dbReference type="SAM" id="MobiDB-lite"/>
    </source>
</evidence>
<protein>
    <submittedName>
        <fullName evidence="2">Uncharacterized protein</fullName>
    </submittedName>
</protein>
<feature type="compositionally biased region" description="Low complexity" evidence="1">
    <location>
        <begin position="196"/>
        <end position="207"/>
    </location>
</feature>
<evidence type="ECO:0000313" key="2">
    <source>
        <dbReference type="EMBL" id="KIZ03553.1"/>
    </source>
</evidence>
<feature type="compositionally biased region" description="Pro residues" evidence="1">
    <location>
        <begin position="179"/>
        <end position="195"/>
    </location>
</feature>
<feature type="compositionally biased region" description="Acidic residues" evidence="1">
    <location>
        <begin position="400"/>
        <end position="409"/>
    </location>
</feature>
<feature type="region of interest" description="Disordered" evidence="1">
    <location>
        <begin position="421"/>
        <end position="453"/>
    </location>
</feature>
<gene>
    <name evidence="2" type="ORF">MNEG_4406</name>
</gene>
<feature type="compositionally biased region" description="Basic residues" evidence="1">
    <location>
        <begin position="260"/>
        <end position="270"/>
    </location>
</feature>
<feature type="region of interest" description="Disordered" evidence="1">
    <location>
        <begin position="243"/>
        <end position="280"/>
    </location>
</feature>
<sequence>MVGACDASNLGSASLHGWCHDGPHGPQPPLPAPAAANHALTAPAAGEAARPDGPTAAVSERGADGAEKNAAGGGEALAALLGDFEGSRLVDLDGIAEVLGGDSRPGAPAEGGDSRHKRERRVKAEAAPHHQQQQAIGAQLPSAGGGGASSGCVDLRGLLQQARDSVEAPWRVTQQQPQVPLPQPAAPQQPQPQPQQPASAAPAVPPAALKQQEEFLISLLMQQQALQRQAARQTASGLTPALAGLQVQQGPGGSGGDARPKKRRHRRTRGVAHGAGQAGGADCGSAAAALMATPASVAHCAGVGVAPMSTSATGDVASAALFATPAAMVFPVLRGQQLPSPPPWQLEALAPATSPSDAAADGGPHSHKRAAAFCGAGAAGGTQAGGGSAQKRRRWQDGGEVYEDDEPMLCTDENDEDCRCWGGDGDDDGPDSAPAARRSARIAAGKGPGPRGRGVWTGAAARPGLAVASIGLLPPETMARRILSDAFPAGPFTRGDLERLGWQPATAGCGSAAAGAAADQEDTGCGGGGGGGDVGNGCTPPGTPPGGLRLTGPSVEALLAGDAPSPFVTPGKLFGPLEPGRGEVASLVPAAECDTLLGPAGFSPSSMLGGSRFESLLASLPAASQQTGAAAPTAQQQAGGAGDGVRAADQPTDFRRLYDLLARDGTNSNPGQEGPPAAAPTLMPPPADRPLAAAVPGLASRQGPQLEGVQPCNHRNPHQQQQQQGAGEFSSLVNLDIGDAAVAIEAAGGEDADVSFLLGGIHSRSWLLSPAKGAPAAAGAAAAAAAAAAGLGGGAGAGLGAMRVPSGGFDASRPFAALFGGR</sequence>
<dbReference type="EMBL" id="KK100829">
    <property type="protein sequence ID" value="KIZ03553.1"/>
    <property type="molecule type" value="Genomic_DNA"/>
</dbReference>
<feature type="region of interest" description="Disordered" evidence="1">
    <location>
        <begin position="166"/>
        <end position="207"/>
    </location>
</feature>
<keyword evidence="3" id="KW-1185">Reference proteome</keyword>
<reference evidence="2 3" key="1">
    <citation type="journal article" date="2013" name="BMC Genomics">
        <title>Reconstruction of the lipid metabolism for the microalga Monoraphidium neglectum from its genome sequence reveals characteristics suitable for biofuel production.</title>
        <authorList>
            <person name="Bogen C."/>
            <person name="Al-Dilaimi A."/>
            <person name="Albersmeier A."/>
            <person name="Wichmann J."/>
            <person name="Grundmann M."/>
            <person name="Rupp O."/>
            <person name="Lauersen K.J."/>
            <person name="Blifernez-Klassen O."/>
            <person name="Kalinowski J."/>
            <person name="Goesmann A."/>
            <person name="Mussgnug J.H."/>
            <person name="Kruse O."/>
        </authorList>
    </citation>
    <scope>NUCLEOTIDE SEQUENCE [LARGE SCALE GENOMIC DNA]</scope>
    <source>
        <strain evidence="2 3">SAG 48.87</strain>
    </source>
</reference>
<evidence type="ECO:0000313" key="3">
    <source>
        <dbReference type="Proteomes" id="UP000054498"/>
    </source>
</evidence>
<feature type="compositionally biased region" description="Low complexity" evidence="1">
    <location>
        <begin position="432"/>
        <end position="445"/>
    </location>
</feature>
<accession>A0A0D2JY86</accession>
<feature type="compositionally biased region" description="Low complexity" evidence="1">
    <location>
        <begin position="129"/>
        <end position="139"/>
    </location>
</feature>
<proteinExistence type="predicted"/>
<organism evidence="2 3">
    <name type="scientific">Monoraphidium neglectum</name>
    <dbReference type="NCBI Taxonomy" id="145388"/>
    <lineage>
        <taxon>Eukaryota</taxon>
        <taxon>Viridiplantae</taxon>
        <taxon>Chlorophyta</taxon>
        <taxon>core chlorophytes</taxon>
        <taxon>Chlorophyceae</taxon>
        <taxon>CS clade</taxon>
        <taxon>Sphaeropleales</taxon>
        <taxon>Selenastraceae</taxon>
        <taxon>Monoraphidium</taxon>
    </lineage>
</organism>
<name>A0A0D2JY86_9CHLO</name>
<dbReference type="RefSeq" id="XP_013902572.1">
    <property type="nucleotide sequence ID" value="XM_014047118.1"/>
</dbReference>
<feature type="compositionally biased region" description="Low complexity" evidence="1">
    <location>
        <begin position="348"/>
        <end position="361"/>
    </location>
</feature>
<dbReference type="AlphaFoldDB" id="A0A0D2JY86"/>
<feature type="region of interest" description="Disordered" evidence="1">
    <location>
        <begin position="43"/>
        <end position="70"/>
    </location>
</feature>
<feature type="region of interest" description="Disordered" evidence="1">
    <location>
        <begin position="663"/>
        <end position="727"/>
    </location>
</feature>
<dbReference type="Proteomes" id="UP000054498">
    <property type="component" value="Unassembled WGS sequence"/>
</dbReference>
<dbReference type="KEGG" id="mng:MNEG_4406"/>
<feature type="compositionally biased region" description="Gly residues" evidence="1">
    <location>
        <begin position="377"/>
        <end position="388"/>
    </location>
</feature>
<feature type="region of interest" description="Disordered" evidence="1">
    <location>
        <begin position="627"/>
        <end position="650"/>
    </location>
</feature>